<comment type="caution">
    <text evidence="1">The sequence shown here is derived from an EMBL/GenBank/DDBJ whole genome shotgun (WGS) entry which is preliminary data.</text>
</comment>
<keyword evidence="2" id="KW-1185">Reference proteome</keyword>
<evidence type="ECO:0000313" key="2">
    <source>
        <dbReference type="Proteomes" id="UP000027463"/>
    </source>
</evidence>
<protein>
    <submittedName>
        <fullName evidence="1">Uncharacterized protein</fullName>
    </submittedName>
</protein>
<dbReference type="EMBL" id="AUNC01000002">
    <property type="protein sequence ID" value="KEO59126.1"/>
    <property type="molecule type" value="Genomic_DNA"/>
</dbReference>
<sequence>MQGSVKMGCAKAKDVAGRVYQDDALFIVKRSLMAGAKS</sequence>
<reference evidence="1 2" key="1">
    <citation type="submission" date="2013-07" db="EMBL/GenBank/DDBJ databases">
        <title>Thalassospira permensis NBRC 106175 Genome Sequencing.</title>
        <authorList>
            <person name="Lai Q."/>
            <person name="Shao Z."/>
        </authorList>
    </citation>
    <scope>NUCLEOTIDE SEQUENCE [LARGE SCALE GENOMIC DNA]</scope>
    <source>
        <strain evidence="1 2">NBRC 106175</strain>
    </source>
</reference>
<accession>A0ABR4TT80</accession>
<evidence type="ECO:0000313" key="1">
    <source>
        <dbReference type="EMBL" id="KEO59126.1"/>
    </source>
</evidence>
<name>A0ABR4TT80_9PROT</name>
<gene>
    <name evidence="1" type="ORF">SMB34_11185</name>
</gene>
<dbReference type="Proteomes" id="UP000027463">
    <property type="component" value="Unassembled WGS sequence"/>
</dbReference>
<proteinExistence type="predicted"/>
<organism evidence="1 2">
    <name type="scientific">Thalassospira permensis NBRC 106175</name>
    <dbReference type="NCBI Taxonomy" id="1353532"/>
    <lineage>
        <taxon>Bacteria</taxon>
        <taxon>Pseudomonadati</taxon>
        <taxon>Pseudomonadota</taxon>
        <taxon>Alphaproteobacteria</taxon>
        <taxon>Rhodospirillales</taxon>
        <taxon>Thalassospiraceae</taxon>
        <taxon>Thalassospira</taxon>
    </lineage>
</organism>